<name>A0A1I7YIM3_9BILA</name>
<proteinExistence type="predicted"/>
<reference evidence="2" key="1">
    <citation type="submission" date="2016-11" db="UniProtKB">
        <authorList>
            <consortium name="WormBaseParasite"/>
        </authorList>
    </citation>
    <scope>IDENTIFICATION</scope>
</reference>
<protein>
    <submittedName>
        <fullName evidence="2">Secreted protein</fullName>
    </submittedName>
</protein>
<dbReference type="WBParaSite" id="L893_g16683.t1">
    <property type="protein sequence ID" value="L893_g16683.t1"/>
    <property type="gene ID" value="L893_g16683"/>
</dbReference>
<evidence type="ECO:0000313" key="1">
    <source>
        <dbReference type="Proteomes" id="UP000095287"/>
    </source>
</evidence>
<keyword evidence="1" id="KW-1185">Reference proteome</keyword>
<dbReference type="AlphaFoldDB" id="A0A1I7YIM3"/>
<organism evidence="1 2">
    <name type="scientific">Steinernema glaseri</name>
    <dbReference type="NCBI Taxonomy" id="37863"/>
    <lineage>
        <taxon>Eukaryota</taxon>
        <taxon>Metazoa</taxon>
        <taxon>Ecdysozoa</taxon>
        <taxon>Nematoda</taxon>
        <taxon>Chromadorea</taxon>
        <taxon>Rhabditida</taxon>
        <taxon>Tylenchina</taxon>
        <taxon>Panagrolaimomorpha</taxon>
        <taxon>Strongyloidoidea</taxon>
        <taxon>Steinernematidae</taxon>
        <taxon>Steinernema</taxon>
    </lineage>
</organism>
<accession>A0A1I7YIM3</accession>
<sequence length="80" mass="9285">MRALCPKEIILASAICPVKWQYTSIVFCTPLQHHVFYERENVTERVICAAKRCEFAFKRVTSFSPFVSLDQLYLGYGCFI</sequence>
<evidence type="ECO:0000313" key="2">
    <source>
        <dbReference type="WBParaSite" id="L893_g16683.t1"/>
    </source>
</evidence>
<dbReference type="Proteomes" id="UP000095287">
    <property type="component" value="Unplaced"/>
</dbReference>